<evidence type="ECO:0000313" key="8">
    <source>
        <dbReference type="Proteomes" id="UP000249218"/>
    </source>
</evidence>
<dbReference type="PRINTS" id="PR00821">
    <property type="entry name" value="TAGLIPASE"/>
</dbReference>
<evidence type="ECO:0000256" key="5">
    <source>
        <dbReference type="SAM" id="SignalP"/>
    </source>
</evidence>
<evidence type="ECO:0000256" key="3">
    <source>
        <dbReference type="ARBA" id="ARBA00022525"/>
    </source>
</evidence>
<comment type="subcellular location">
    <subcellularLocation>
        <location evidence="1">Secreted</location>
    </subcellularLocation>
</comment>
<accession>A0A2W1BTP2</accession>
<dbReference type="InterPro" id="IPR029058">
    <property type="entry name" value="AB_hydrolase_fold"/>
</dbReference>
<feature type="signal peptide" evidence="5">
    <location>
        <begin position="1"/>
        <end position="18"/>
    </location>
</feature>
<comment type="similarity">
    <text evidence="2 4">Belongs to the AB hydrolase superfamily. Lipase family.</text>
</comment>
<dbReference type="PANTHER" id="PTHR11610:SF173">
    <property type="entry name" value="LIPASE DOMAIN-CONTAINING PROTEIN-RELATED"/>
    <property type="match status" value="1"/>
</dbReference>
<dbReference type="GO" id="GO:0016042">
    <property type="term" value="P:lipid catabolic process"/>
    <property type="evidence" value="ECO:0007669"/>
    <property type="project" value="TreeGrafter"/>
</dbReference>
<evidence type="ECO:0000256" key="2">
    <source>
        <dbReference type="ARBA" id="ARBA00010701"/>
    </source>
</evidence>
<evidence type="ECO:0000259" key="6">
    <source>
        <dbReference type="Pfam" id="PF00151"/>
    </source>
</evidence>
<keyword evidence="5" id="KW-0732">Signal</keyword>
<keyword evidence="8" id="KW-1185">Reference proteome</keyword>
<organism evidence="7 8">
    <name type="scientific">Helicoverpa armigera</name>
    <name type="common">Cotton bollworm</name>
    <name type="synonym">Heliothis armigera</name>
    <dbReference type="NCBI Taxonomy" id="29058"/>
    <lineage>
        <taxon>Eukaryota</taxon>
        <taxon>Metazoa</taxon>
        <taxon>Ecdysozoa</taxon>
        <taxon>Arthropoda</taxon>
        <taxon>Hexapoda</taxon>
        <taxon>Insecta</taxon>
        <taxon>Pterygota</taxon>
        <taxon>Neoptera</taxon>
        <taxon>Endopterygota</taxon>
        <taxon>Lepidoptera</taxon>
        <taxon>Glossata</taxon>
        <taxon>Ditrysia</taxon>
        <taxon>Noctuoidea</taxon>
        <taxon>Noctuidae</taxon>
        <taxon>Heliothinae</taxon>
        <taxon>Helicoverpa</taxon>
    </lineage>
</organism>
<dbReference type="SUPFAM" id="SSF53474">
    <property type="entry name" value="alpha/beta-Hydrolases"/>
    <property type="match status" value="1"/>
</dbReference>
<dbReference type="Gene3D" id="3.40.50.1820">
    <property type="entry name" value="alpha/beta hydrolase"/>
    <property type="match status" value="1"/>
</dbReference>
<dbReference type="GO" id="GO:0017171">
    <property type="term" value="F:serine hydrolase activity"/>
    <property type="evidence" value="ECO:0007669"/>
    <property type="project" value="TreeGrafter"/>
</dbReference>
<keyword evidence="3" id="KW-0964">Secreted</keyword>
<evidence type="ECO:0000256" key="1">
    <source>
        <dbReference type="ARBA" id="ARBA00004613"/>
    </source>
</evidence>
<gene>
    <name evidence="7" type="primary">HaOG200537</name>
    <name evidence="7" type="ORF">B5X24_HaOG200537</name>
</gene>
<dbReference type="InterPro" id="IPR000734">
    <property type="entry name" value="TAG_lipase"/>
</dbReference>
<protein>
    <recommendedName>
        <fullName evidence="6">Lipase domain-containing protein</fullName>
    </recommendedName>
</protein>
<sequence>MKWSAICVFLSCVGVISASWELDLFLNMIECEHKRDLNLDVSGIDVYFYDFPNNIIVPFPITSAAQGILSYTRLNKNNKFFMFVDGFKSHMTKLTTIQMRNAFKNFPDSYLIIIDHSIYTNRIGLKVSFEESVKYVYDIGKAVAQLLVDLHQGGVSPKNVHCIGHSLGSQMLAHVGEIFHNATGEKISRITALDPAGPCFANSPDEDQIRSGVAEYVEVYHCNAGEFGTSSILGDIDFFVNNGVSQPKCTVSWLPPLLNTLLEPRCSHRACVAMWTASVAHGGQTAYKCDNYYDFRDGICAQNETTLGGFWNPGNATGVFYFGSEDYEYS</sequence>
<dbReference type="GO" id="GO:0016298">
    <property type="term" value="F:lipase activity"/>
    <property type="evidence" value="ECO:0007669"/>
    <property type="project" value="InterPro"/>
</dbReference>
<dbReference type="AlphaFoldDB" id="A0A2W1BTP2"/>
<evidence type="ECO:0000313" key="7">
    <source>
        <dbReference type="EMBL" id="PZC77721.1"/>
    </source>
</evidence>
<proteinExistence type="inferred from homology"/>
<dbReference type="OrthoDB" id="6770740at2759"/>
<dbReference type="Pfam" id="PF00151">
    <property type="entry name" value="Lipase"/>
    <property type="match status" value="1"/>
</dbReference>
<reference evidence="7 8" key="1">
    <citation type="journal article" date="2017" name="BMC Biol.">
        <title>Genomic innovations, transcriptional plasticity and gene loss underlying the evolution and divergence of two highly polyphagous and invasive Helicoverpa pest species.</title>
        <authorList>
            <person name="Pearce S.L."/>
            <person name="Clarke D.F."/>
            <person name="East P.D."/>
            <person name="Elfekih S."/>
            <person name="Gordon K.H."/>
            <person name="Jermiin L.S."/>
            <person name="McGaughran A."/>
            <person name="Oakeshott J.G."/>
            <person name="Papanikolaou A."/>
            <person name="Perera O.P."/>
            <person name="Rane R.V."/>
            <person name="Richards S."/>
            <person name="Tay W.T."/>
            <person name="Walsh T.K."/>
            <person name="Anderson A."/>
            <person name="Anderson C.J."/>
            <person name="Asgari S."/>
            <person name="Board P.G."/>
            <person name="Bretschneider A."/>
            <person name="Campbell P.M."/>
            <person name="Chertemps T."/>
            <person name="Christeller J.T."/>
            <person name="Coppin C.W."/>
            <person name="Downes S.J."/>
            <person name="Duan G."/>
            <person name="Farnsworth C.A."/>
            <person name="Good R.T."/>
            <person name="Han L.B."/>
            <person name="Han Y.C."/>
            <person name="Hatje K."/>
            <person name="Horne I."/>
            <person name="Huang Y.P."/>
            <person name="Hughes D.S."/>
            <person name="Jacquin-Joly E."/>
            <person name="James W."/>
            <person name="Jhangiani S."/>
            <person name="Kollmar M."/>
            <person name="Kuwar S.S."/>
            <person name="Li S."/>
            <person name="Liu N.Y."/>
            <person name="Maibeche M.T."/>
            <person name="Miller J.R."/>
            <person name="Montagne N."/>
            <person name="Perry T."/>
            <person name="Qu J."/>
            <person name="Song S.V."/>
            <person name="Sutton G.G."/>
            <person name="Vogel H."/>
            <person name="Walenz B.P."/>
            <person name="Xu W."/>
            <person name="Zhang H.J."/>
            <person name="Zou Z."/>
            <person name="Batterham P."/>
            <person name="Edwards O.R."/>
            <person name="Feyereisen R."/>
            <person name="Gibbs R.A."/>
            <person name="Heckel D.G."/>
            <person name="McGrath A."/>
            <person name="Robin C."/>
            <person name="Scherer S.E."/>
            <person name="Worley K.C."/>
            <person name="Wu Y.D."/>
        </authorList>
    </citation>
    <scope>NUCLEOTIDE SEQUENCE [LARGE SCALE GENOMIC DNA]</scope>
    <source>
        <strain evidence="7">Harm_GR_Male_#8</strain>
        <tissue evidence="7">Whole organism</tissue>
    </source>
</reference>
<dbReference type="PANTHER" id="PTHR11610">
    <property type="entry name" value="LIPASE"/>
    <property type="match status" value="1"/>
</dbReference>
<name>A0A2W1BTP2_HELAM</name>
<dbReference type="EMBL" id="KZ149921">
    <property type="protein sequence ID" value="PZC77721.1"/>
    <property type="molecule type" value="Genomic_DNA"/>
</dbReference>
<evidence type="ECO:0000256" key="4">
    <source>
        <dbReference type="RuleBase" id="RU004262"/>
    </source>
</evidence>
<dbReference type="GO" id="GO:0005615">
    <property type="term" value="C:extracellular space"/>
    <property type="evidence" value="ECO:0007669"/>
    <property type="project" value="TreeGrafter"/>
</dbReference>
<feature type="domain" description="Lipase" evidence="6">
    <location>
        <begin position="68"/>
        <end position="302"/>
    </location>
</feature>
<dbReference type="Proteomes" id="UP000249218">
    <property type="component" value="Unassembled WGS sequence"/>
</dbReference>
<feature type="chain" id="PRO_5015956191" description="Lipase domain-containing protein" evidence="5">
    <location>
        <begin position="19"/>
        <end position="330"/>
    </location>
</feature>
<dbReference type="InterPro" id="IPR013818">
    <property type="entry name" value="Lipase"/>
</dbReference>